<evidence type="ECO:0000256" key="1">
    <source>
        <dbReference type="SAM" id="MobiDB-lite"/>
    </source>
</evidence>
<accession>A0A0S4JNS1</accession>
<feature type="compositionally biased region" description="Polar residues" evidence="1">
    <location>
        <begin position="527"/>
        <end position="536"/>
    </location>
</feature>
<feature type="compositionally biased region" description="Polar residues" evidence="1">
    <location>
        <begin position="493"/>
        <end position="504"/>
    </location>
</feature>
<dbReference type="Proteomes" id="UP000051952">
    <property type="component" value="Unassembled WGS sequence"/>
</dbReference>
<keyword evidence="3" id="KW-1185">Reference proteome</keyword>
<dbReference type="AlphaFoldDB" id="A0A0S4JNS1"/>
<organism evidence="2 3">
    <name type="scientific">Bodo saltans</name>
    <name type="common">Flagellated protozoan</name>
    <dbReference type="NCBI Taxonomy" id="75058"/>
    <lineage>
        <taxon>Eukaryota</taxon>
        <taxon>Discoba</taxon>
        <taxon>Euglenozoa</taxon>
        <taxon>Kinetoplastea</taxon>
        <taxon>Metakinetoplastina</taxon>
        <taxon>Eubodonida</taxon>
        <taxon>Bodonidae</taxon>
        <taxon>Bodo</taxon>
    </lineage>
</organism>
<reference evidence="3" key="1">
    <citation type="submission" date="2015-09" db="EMBL/GenBank/DDBJ databases">
        <authorList>
            <consortium name="Pathogen Informatics"/>
        </authorList>
    </citation>
    <scope>NUCLEOTIDE SEQUENCE [LARGE SCALE GENOMIC DNA]</scope>
    <source>
        <strain evidence="3">Lake Konstanz</strain>
    </source>
</reference>
<evidence type="ECO:0000313" key="3">
    <source>
        <dbReference type="Proteomes" id="UP000051952"/>
    </source>
</evidence>
<proteinExistence type="predicted"/>
<protein>
    <submittedName>
        <fullName evidence="2">Uncharacterized protein</fullName>
    </submittedName>
</protein>
<gene>
    <name evidence="2" type="ORF">BSAL_32660</name>
</gene>
<feature type="compositionally biased region" description="Polar residues" evidence="1">
    <location>
        <begin position="364"/>
        <end position="377"/>
    </location>
</feature>
<dbReference type="OrthoDB" id="247409at2759"/>
<name>A0A0S4JNS1_BODSA</name>
<dbReference type="EMBL" id="CYKH01001940">
    <property type="protein sequence ID" value="CUG91554.1"/>
    <property type="molecule type" value="Genomic_DNA"/>
</dbReference>
<dbReference type="PANTHER" id="PTHR35381">
    <property type="entry name" value="EF-HAND DOMAIN-CONTAINING PROTEIN"/>
    <property type="match status" value="1"/>
</dbReference>
<dbReference type="PANTHER" id="PTHR35381:SF1">
    <property type="entry name" value="EF-HAND DOMAIN-CONTAINING PROTEIN"/>
    <property type="match status" value="1"/>
</dbReference>
<feature type="compositionally biased region" description="Basic and acidic residues" evidence="1">
    <location>
        <begin position="349"/>
        <end position="362"/>
    </location>
</feature>
<feature type="region of interest" description="Disordered" evidence="1">
    <location>
        <begin position="349"/>
        <end position="377"/>
    </location>
</feature>
<feature type="region of interest" description="Disordered" evidence="1">
    <location>
        <begin position="1"/>
        <end position="68"/>
    </location>
</feature>
<feature type="region of interest" description="Disordered" evidence="1">
    <location>
        <begin position="444"/>
        <end position="538"/>
    </location>
</feature>
<sequence length="574" mass="64491">MTDRVVNRSASFRSMDRRSADGVSRSMSGGGDGGGGGGAEKFFSHLKRGGGTRTEMDAMSETSSQQERKFSALLGGPDPHELLLSRGGGGMSSGPMNVGKRLYVVGVNRLVDKEERLQNVREQVLMREMSEMTQRPAITRKARQRAAKGAMFAESGREWLENKERHLYDSQQRVKAAEVIGMQEQPTLNRKSSNMVERLGDYQGPVTGWETHFAKYCAKKTSTTPRDLFQPTINSNAIRIDIEKEIGQRLYDDSSLRDARRQELERDIREKELIDPNTGRQLFSPLPLDCNPSRELRSPDQLTDQLLEGGRRIEEKKKELATKIHANDPNLTFSPSINKRSSKIALKVERSPLHMPRKREDPNQAASTSPTRDASSISVYSARKQLHMSAHVDPNEFLRRTELSEHLRQQKLLDLHRTVNADQERECSFQPRINRKSFEICEKQTSSQLSEDSPAPLASQHRVQHQQQVRAFDGSSASKSAGFRQPQFAPSVGQASHSSATLQHQPDIRVTPQFVSSAGLTPRGTAASPSASTRPVLQSPPKVETYINNFEEQMFQVLDEWRRIEDNGALRTSF</sequence>
<dbReference type="VEuPathDB" id="TriTrypDB:BSAL_32660"/>
<evidence type="ECO:0000313" key="2">
    <source>
        <dbReference type="EMBL" id="CUG91554.1"/>
    </source>
</evidence>
<feature type="compositionally biased region" description="Gly residues" evidence="1">
    <location>
        <begin position="28"/>
        <end position="39"/>
    </location>
</feature>